<reference evidence="3" key="2">
    <citation type="submission" date="2023-05" db="EMBL/GenBank/DDBJ databases">
        <authorList>
            <consortium name="Lawrence Berkeley National Laboratory"/>
            <person name="Steindorff A."/>
            <person name="Hensen N."/>
            <person name="Bonometti L."/>
            <person name="Westerberg I."/>
            <person name="Brannstrom I.O."/>
            <person name="Guillou S."/>
            <person name="Cros-Aarteil S."/>
            <person name="Calhoun S."/>
            <person name="Haridas S."/>
            <person name="Kuo A."/>
            <person name="Mondo S."/>
            <person name="Pangilinan J."/>
            <person name="Riley R."/>
            <person name="Labutti K."/>
            <person name="Andreopoulos B."/>
            <person name="Lipzen A."/>
            <person name="Chen C."/>
            <person name="Yanf M."/>
            <person name="Daum C."/>
            <person name="Ng V."/>
            <person name="Clum A."/>
            <person name="Ohm R."/>
            <person name="Martin F."/>
            <person name="Silar P."/>
            <person name="Natvig D."/>
            <person name="Lalanne C."/>
            <person name="Gautier V."/>
            <person name="Ament-Velasquez S.L."/>
            <person name="Kruys A."/>
            <person name="Hutchinson M.I."/>
            <person name="Powell A.J."/>
            <person name="Barry K."/>
            <person name="Miller A.N."/>
            <person name="Grigoriev I.V."/>
            <person name="Debuchy R."/>
            <person name="Gladieux P."/>
            <person name="Thoren M.H."/>
            <person name="Johannesson H."/>
        </authorList>
    </citation>
    <scope>NUCLEOTIDE SEQUENCE</scope>
    <source>
        <strain evidence="3">CBS 508.74</strain>
    </source>
</reference>
<evidence type="ECO:0000313" key="3">
    <source>
        <dbReference type="EMBL" id="KAK4111500.1"/>
    </source>
</evidence>
<keyword evidence="2" id="KW-0560">Oxidoreductase</keyword>
<accession>A0AAN6YQ74</accession>
<dbReference type="PANTHER" id="PTHR24320:SF283">
    <property type="entry name" value="RETINOL DEHYDROGENASE 11"/>
    <property type="match status" value="1"/>
</dbReference>
<dbReference type="EMBL" id="MU853345">
    <property type="protein sequence ID" value="KAK4111500.1"/>
    <property type="molecule type" value="Genomic_DNA"/>
</dbReference>
<dbReference type="Proteomes" id="UP001302812">
    <property type="component" value="Unassembled WGS sequence"/>
</dbReference>
<dbReference type="InterPro" id="IPR036291">
    <property type="entry name" value="NAD(P)-bd_dom_sf"/>
</dbReference>
<evidence type="ECO:0000256" key="1">
    <source>
        <dbReference type="ARBA" id="ARBA00006484"/>
    </source>
</evidence>
<dbReference type="AlphaFoldDB" id="A0AAN6YQ74"/>
<dbReference type="PANTHER" id="PTHR24320">
    <property type="entry name" value="RETINOL DEHYDROGENASE"/>
    <property type="match status" value="1"/>
</dbReference>
<reference evidence="3" key="1">
    <citation type="journal article" date="2023" name="Mol. Phylogenet. Evol.">
        <title>Genome-scale phylogeny and comparative genomics of the fungal order Sordariales.</title>
        <authorList>
            <person name="Hensen N."/>
            <person name="Bonometti L."/>
            <person name="Westerberg I."/>
            <person name="Brannstrom I.O."/>
            <person name="Guillou S."/>
            <person name="Cros-Aarteil S."/>
            <person name="Calhoun S."/>
            <person name="Haridas S."/>
            <person name="Kuo A."/>
            <person name="Mondo S."/>
            <person name="Pangilinan J."/>
            <person name="Riley R."/>
            <person name="LaButti K."/>
            <person name="Andreopoulos B."/>
            <person name="Lipzen A."/>
            <person name="Chen C."/>
            <person name="Yan M."/>
            <person name="Daum C."/>
            <person name="Ng V."/>
            <person name="Clum A."/>
            <person name="Steindorff A."/>
            <person name="Ohm R.A."/>
            <person name="Martin F."/>
            <person name="Silar P."/>
            <person name="Natvig D.O."/>
            <person name="Lalanne C."/>
            <person name="Gautier V."/>
            <person name="Ament-Velasquez S.L."/>
            <person name="Kruys A."/>
            <person name="Hutchinson M.I."/>
            <person name="Powell A.J."/>
            <person name="Barry K."/>
            <person name="Miller A.N."/>
            <person name="Grigoriev I.V."/>
            <person name="Debuchy R."/>
            <person name="Gladieux P."/>
            <person name="Hiltunen Thoren M."/>
            <person name="Johannesson H."/>
        </authorList>
    </citation>
    <scope>NUCLEOTIDE SEQUENCE</scope>
    <source>
        <strain evidence="3">CBS 508.74</strain>
    </source>
</reference>
<dbReference type="GO" id="GO:0016491">
    <property type="term" value="F:oxidoreductase activity"/>
    <property type="evidence" value="ECO:0007669"/>
    <property type="project" value="UniProtKB-KW"/>
</dbReference>
<comment type="caution">
    <text evidence="3">The sequence shown here is derived from an EMBL/GenBank/DDBJ whole genome shotgun (WGS) entry which is preliminary data.</text>
</comment>
<protein>
    <submittedName>
        <fullName evidence="3">NAD(P)-binding protein</fullName>
    </submittedName>
</protein>
<proteinExistence type="inferred from homology"/>
<evidence type="ECO:0000256" key="2">
    <source>
        <dbReference type="ARBA" id="ARBA00023002"/>
    </source>
</evidence>
<name>A0AAN6YQ74_9PEZI</name>
<dbReference type="RefSeq" id="XP_064669070.1">
    <property type="nucleotide sequence ID" value="XM_064813085.1"/>
</dbReference>
<dbReference type="SUPFAM" id="SSF51735">
    <property type="entry name" value="NAD(P)-binding Rossmann-fold domains"/>
    <property type="match status" value="1"/>
</dbReference>
<evidence type="ECO:0000313" key="4">
    <source>
        <dbReference type="Proteomes" id="UP001302812"/>
    </source>
</evidence>
<dbReference type="InterPro" id="IPR002347">
    <property type="entry name" value="SDR_fam"/>
</dbReference>
<sequence>MLIKMPAPYTPKTTGTCLVDELSSHIHNKVILTTGVSPGSLGAFFVSAIAAANPSLLILAGRDPAKVQQTAFDLAKSHPGVKTRTLRLDLGSLQAVHEAAAEVNSWGDVPAIDVVVNNAGIMGVEYGLTPDGVERHFGTNHLGHWLFTNLIMGKVLKAREPRVVSVSSSGHRVSPVRWDDLDFHGGTNYNKWRAYGQSKTANILMAVSLAEKLGKKGLLAFSVHPGVIMDTNLISHLDIQNELDGMAEVDKVMGNKEGWPKETGGYDLKTHDEGVATYVFAAFHPSLKDHNGAYLLDSRVADPWTGEIKPWATNPVEAERLWKLSERLVGQEFSY</sequence>
<dbReference type="Pfam" id="PF00106">
    <property type="entry name" value="adh_short"/>
    <property type="match status" value="1"/>
</dbReference>
<gene>
    <name evidence="3" type="ORF">N656DRAFT_754863</name>
</gene>
<dbReference type="Gene3D" id="3.40.50.720">
    <property type="entry name" value="NAD(P)-binding Rossmann-like Domain"/>
    <property type="match status" value="1"/>
</dbReference>
<dbReference type="GeneID" id="89937210"/>
<keyword evidence="4" id="KW-1185">Reference proteome</keyword>
<comment type="similarity">
    <text evidence="1">Belongs to the short-chain dehydrogenases/reductases (SDR) family.</text>
</comment>
<organism evidence="3 4">
    <name type="scientific">Canariomyces notabilis</name>
    <dbReference type="NCBI Taxonomy" id="2074819"/>
    <lineage>
        <taxon>Eukaryota</taxon>
        <taxon>Fungi</taxon>
        <taxon>Dikarya</taxon>
        <taxon>Ascomycota</taxon>
        <taxon>Pezizomycotina</taxon>
        <taxon>Sordariomycetes</taxon>
        <taxon>Sordariomycetidae</taxon>
        <taxon>Sordariales</taxon>
        <taxon>Chaetomiaceae</taxon>
        <taxon>Canariomyces</taxon>
    </lineage>
</organism>
<dbReference type="PRINTS" id="PR00081">
    <property type="entry name" value="GDHRDH"/>
</dbReference>